<name>A0A1H1S0J7_9CORY</name>
<organism evidence="3 4">
    <name type="scientific">Corynebacterium timonense</name>
    <dbReference type="NCBI Taxonomy" id="441500"/>
    <lineage>
        <taxon>Bacteria</taxon>
        <taxon>Bacillati</taxon>
        <taxon>Actinomycetota</taxon>
        <taxon>Actinomycetes</taxon>
        <taxon>Mycobacteriales</taxon>
        <taxon>Corynebacteriaceae</taxon>
        <taxon>Corynebacterium</taxon>
    </lineage>
</organism>
<dbReference type="EMBL" id="LT629765">
    <property type="protein sequence ID" value="SDS41465.1"/>
    <property type="molecule type" value="Genomic_DNA"/>
</dbReference>
<evidence type="ECO:0000256" key="1">
    <source>
        <dbReference type="SAM" id="MobiDB-lite"/>
    </source>
</evidence>
<evidence type="ECO:0000313" key="4">
    <source>
        <dbReference type="Proteomes" id="UP000182237"/>
    </source>
</evidence>
<protein>
    <recommendedName>
        <fullName evidence="2">GIY-YIG domain-containing protein</fullName>
    </recommendedName>
</protein>
<feature type="region of interest" description="Disordered" evidence="1">
    <location>
        <begin position="1"/>
        <end position="21"/>
    </location>
</feature>
<feature type="compositionally biased region" description="Polar residues" evidence="1">
    <location>
        <begin position="11"/>
        <end position="21"/>
    </location>
</feature>
<dbReference type="AlphaFoldDB" id="A0A1H1S0J7"/>
<dbReference type="SUPFAM" id="SSF82771">
    <property type="entry name" value="GIY-YIG endonuclease"/>
    <property type="match status" value="1"/>
</dbReference>
<accession>A0A1H1S0J7</accession>
<sequence>MEATHDANKATGETSPTMTFTSWPVRSGDSLAPLIASDRRRGIYVLEFEDGSRYVGKATNVLSRYNSHVHGSNHHGPWADIVAVLFRDVADGNLDVEERRTIRYFRDRGVPLRNRTGVPESVSESPLDQVISVHQAHHWSLGGTDHCHEDFTRHAMFHPPQSTLTQKAPTSVYEAVLADLAFALEYLVPSAQETERAYWTLSDYPSTAGGRYATLNTGTLEFLVFPRKLLALDLEGWTDHLPDDHPIAYLNLFLDEGVDWSAHDFRTPTIFGFDFTDYDAVSCEALYYPVGSLQQLLETHPELMRAAREFSLTMMRFRRSGLFTRWHSAPLVHEAYTLIGHNQWMAEHPT</sequence>
<dbReference type="CDD" id="cd00719">
    <property type="entry name" value="GIY-YIG_SF"/>
    <property type="match status" value="1"/>
</dbReference>
<dbReference type="Proteomes" id="UP000182237">
    <property type="component" value="Chromosome I"/>
</dbReference>
<feature type="domain" description="GIY-YIG" evidence="2">
    <location>
        <begin position="39"/>
        <end position="111"/>
    </location>
</feature>
<keyword evidence="4" id="KW-1185">Reference proteome</keyword>
<reference evidence="3 4" key="1">
    <citation type="submission" date="2016-10" db="EMBL/GenBank/DDBJ databases">
        <authorList>
            <person name="de Groot N.N."/>
        </authorList>
    </citation>
    <scope>NUCLEOTIDE SEQUENCE [LARGE SCALE GENOMIC DNA]</scope>
    <source>
        <strain evidence="3 4">DSM 45434</strain>
    </source>
</reference>
<proteinExistence type="predicted"/>
<dbReference type="PROSITE" id="PS50164">
    <property type="entry name" value="GIY_YIG"/>
    <property type="match status" value="1"/>
</dbReference>
<gene>
    <name evidence="3" type="ORF">SAMN04488539_1629</name>
</gene>
<dbReference type="InterPro" id="IPR000305">
    <property type="entry name" value="GIY-YIG_endonuc"/>
</dbReference>
<dbReference type="InterPro" id="IPR035901">
    <property type="entry name" value="GIY-YIG_endonuc_sf"/>
</dbReference>
<dbReference type="STRING" id="1203190.GCA_000312345_01566"/>
<evidence type="ECO:0000313" key="3">
    <source>
        <dbReference type="EMBL" id="SDS41465.1"/>
    </source>
</evidence>
<dbReference type="RefSeq" id="WP_083337258.1">
    <property type="nucleotide sequence ID" value="NZ_LT629765.1"/>
</dbReference>
<dbReference type="OrthoDB" id="4865220at2"/>
<evidence type="ECO:0000259" key="2">
    <source>
        <dbReference type="PROSITE" id="PS50164"/>
    </source>
</evidence>